<dbReference type="Gene3D" id="3.40.50.150">
    <property type="entry name" value="Vaccinia Virus protein VP39"/>
    <property type="match status" value="1"/>
</dbReference>
<dbReference type="eggNOG" id="COG2520">
    <property type="taxonomic scope" value="Bacteria"/>
</dbReference>
<reference evidence="3" key="1">
    <citation type="journal article" date="2014" name="Sci. Data">
        <title>Genomes of diverse isolates of the marine cyanobacterium Prochlorococcus.</title>
        <authorList>
            <person name="Biller S."/>
            <person name="Berube P."/>
            <person name="Thompson J."/>
            <person name="Kelly L."/>
            <person name="Roggensack S."/>
            <person name="Awad L."/>
            <person name="Roache-Johnson K."/>
            <person name="Ding H."/>
            <person name="Giovannoni S.J."/>
            <person name="Moore L.R."/>
            <person name="Chisholm S.W."/>
        </authorList>
    </citation>
    <scope>NUCLEOTIDE SEQUENCE [LARGE SCALE GENOMIC DNA]</scope>
    <source>
        <strain evidence="3">MIT 9201</strain>
    </source>
</reference>
<dbReference type="SUPFAM" id="SSF53335">
    <property type="entry name" value="S-adenosyl-L-methionine-dependent methyltransferases"/>
    <property type="match status" value="1"/>
</dbReference>
<feature type="domain" description="Methyltransferase FkbM" evidence="1">
    <location>
        <begin position="73"/>
        <end position="199"/>
    </location>
</feature>
<sequence length="258" mass="30123">MKNKLTSYLSNIKFTFNVVISYFLRKSIVLSKYNIKLKANWIDKTFKFYVFANYGYLFANYIIKSNNVKTFIDIGSNQGLYSILAAKNKNIKKIYAIEPNINTYKYLKENILLNNSGEKIEAINKAISQDFKEVELIFNKTHSGKAMINPNTGKEFNTKNKNNEYLKIESVQKEFFNNLNNYSSIFFKIDVEGYEEKVIDIIFANLENSCISGFFIEFSVYRKETSSIIKKLLNKNFLIKNITNSYDGQFDLLFEKKS</sequence>
<evidence type="ECO:0000259" key="1">
    <source>
        <dbReference type="Pfam" id="PF05050"/>
    </source>
</evidence>
<name>A0A0A2A781_PROMR</name>
<dbReference type="InterPro" id="IPR029063">
    <property type="entry name" value="SAM-dependent_MTases_sf"/>
</dbReference>
<dbReference type="Proteomes" id="UP000030355">
    <property type="component" value="Unassembled WGS sequence"/>
</dbReference>
<dbReference type="RefSeq" id="WP_032521724.1">
    <property type="nucleotide sequence ID" value="NZ_CP138977.1"/>
</dbReference>
<dbReference type="STRING" id="93057.EU95_0556"/>
<proteinExistence type="predicted"/>
<accession>A0A0A2A781</accession>
<dbReference type="PANTHER" id="PTHR34203:SF15">
    <property type="entry name" value="SLL1173 PROTEIN"/>
    <property type="match status" value="1"/>
</dbReference>
<dbReference type="AlphaFoldDB" id="A0A0A2A781"/>
<dbReference type="InterPro" id="IPR006342">
    <property type="entry name" value="FkbM_mtfrase"/>
</dbReference>
<organism evidence="2 3">
    <name type="scientific">Prochlorococcus marinus str. MIT 9201</name>
    <dbReference type="NCBI Taxonomy" id="93057"/>
    <lineage>
        <taxon>Bacteria</taxon>
        <taxon>Bacillati</taxon>
        <taxon>Cyanobacteriota</taxon>
        <taxon>Cyanophyceae</taxon>
        <taxon>Synechococcales</taxon>
        <taxon>Prochlorococcaceae</taxon>
        <taxon>Prochlorococcus</taxon>
    </lineage>
</organism>
<evidence type="ECO:0000313" key="3">
    <source>
        <dbReference type="Proteomes" id="UP000030355"/>
    </source>
</evidence>
<gene>
    <name evidence="2" type="ORF">EU95_0556</name>
</gene>
<dbReference type="InterPro" id="IPR052514">
    <property type="entry name" value="SAM-dependent_MTase"/>
</dbReference>
<dbReference type="EMBL" id="JNAL01000007">
    <property type="protein sequence ID" value="KGF96671.1"/>
    <property type="molecule type" value="Genomic_DNA"/>
</dbReference>
<dbReference type="NCBIfam" id="TIGR01444">
    <property type="entry name" value="fkbM_fam"/>
    <property type="match status" value="1"/>
</dbReference>
<dbReference type="OrthoDB" id="423019at2"/>
<comment type="caution">
    <text evidence="2">The sequence shown here is derived from an EMBL/GenBank/DDBJ whole genome shotgun (WGS) entry which is preliminary data.</text>
</comment>
<protein>
    <recommendedName>
        <fullName evidence="1">Methyltransferase FkbM domain-containing protein</fullName>
    </recommendedName>
</protein>
<dbReference type="Pfam" id="PF05050">
    <property type="entry name" value="Methyltransf_21"/>
    <property type="match status" value="1"/>
</dbReference>
<dbReference type="PANTHER" id="PTHR34203">
    <property type="entry name" value="METHYLTRANSFERASE, FKBM FAMILY PROTEIN"/>
    <property type="match status" value="1"/>
</dbReference>
<evidence type="ECO:0000313" key="2">
    <source>
        <dbReference type="EMBL" id="KGF96671.1"/>
    </source>
</evidence>